<dbReference type="GO" id="GO:0004175">
    <property type="term" value="F:endopeptidase activity"/>
    <property type="evidence" value="ECO:0007669"/>
    <property type="project" value="UniProtKB-ARBA"/>
</dbReference>
<dbReference type="PANTHER" id="PTHR36435:SF1">
    <property type="entry name" value="CAAX AMINO TERMINAL PROTEASE FAMILY PROTEIN"/>
    <property type="match status" value="1"/>
</dbReference>
<evidence type="ECO:0000259" key="2">
    <source>
        <dbReference type="Pfam" id="PF02517"/>
    </source>
</evidence>
<dbReference type="Pfam" id="PF02517">
    <property type="entry name" value="Rce1-like"/>
    <property type="match status" value="1"/>
</dbReference>
<proteinExistence type="predicted"/>
<feature type="transmembrane region" description="Helical" evidence="1">
    <location>
        <begin position="9"/>
        <end position="28"/>
    </location>
</feature>
<evidence type="ECO:0000313" key="5">
    <source>
        <dbReference type="Proteomes" id="UP000068026"/>
    </source>
</evidence>
<feature type="domain" description="CAAX prenyl protease 2/Lysostaphin resistance protein A-like" evidence="2">
    <location>
        <begin position="118"/>
        <end position="203"/>
    </location>
</feature>
<dbReference type="InterPro" id="IPR052710">
    <property type="entry name" value="CAAX_protease"/>
</dbReference>
<sequence>MNQTKQTNLFALIFFVFFIVSGQLLYLIPVMQKIPYVWFSSIVQIIYCSVPILGYFIWTKKNPKEVFRLYPLGWKNLLLIIAFGFAIQPLMRFLSFFTSMFFPNVAQEFADALDGTSFIGTLITMAILPAFLEELSLRGVFLSGYRRLGTWKAIFCTALLFGLLHMNPQQFPYAFFAGLFFCFLVERTGSIWASIIPHFIINATNVISMYLPMAEDVANMDMPSNTILLLYTGVGAFISLPFLGLILYQFLKINPVRNSYVPKDGTKERFLSIPIFCVFGLFLIFGILPYLDYLF</sequence>
<dbReference type="KEGG" id="cpro:CPRO_26490"/>
<keyword evidence="3" id="KW-0378">Hydrolase</keyword>
<reference evidence="4" key="4">
    <citation type="submission" date="2016-11" db="EMBL/GenBank/DDBJ databases">
        <authorList>
            <person name="Varghese N."/>
            <person name="Submissions S."/>
        </authorList>
    </citation>
    <scope>NUCLEOTIDE SEQUENCE</scope>
    <source>
        <strain evidence="4">DSM 1682</strain>
    </source>
</reference>
<dbReference type="EMBL" id="CP014223">
    <property type="protein sequence ID" value="AMJ42197.1"/>
    <property type="molecule type" value="Genomic_DNA"/>
</dbReference>
<dbReference type="GO" id="GO:0006508">
    <property type="term" value="P:proteolysis"/>
    <property type="evidence" value="ECO:0007669"/>
    <property type="project" value="UniProtKB-KW"/>
</dbReference>
<dbReference type="Proteomes" id="UP000068026">
    <property type="component" value="Chromosome"/>
</dbReference>
<dbReference type="GO" id="GO:0080120">
    <property type="term" value="P:CAAX-box protein maturation"/>
    <property type="evidence" value="ECO:0007669"/>
    <property type="project" value="UniProtKB-ARBA"/>
</dbReference>
<reference evidence="6" key="3">
    <citation type="submission" date="2016-11" db="EMBL/GenBank/DDBJ databases">
        <authorList>
            <person name="Jaros S."/>
            <person name="Januszkiewicz K."/>
            <person name="Wedrychowicz H."/>
        </authorList>
    </citation>
    <scope>NUCLEOTIDE SEQUENCE [LARGE SCALE GENOMIC DNA]</scope>
    <source>
        <strain evidence="6">DSM 1682</strain>
    </source>
</reference>
<keyword evidence="1" id="KW-0472">Membrane</keyword>
<evidence type="ECO:0000256" key="1">
    <source>
        <dbReference type="SAM" id="Phobius"/>
    </source>
</evidence>
<keyword evidence="5" id="KW-1185">Reference proteome</keyword>
<evidence type="ECO:0000313" key="6">
    <source>
        <dbReference type="Proteomes" id="UP000184204"/>
    </source>
</evidence>
<dbReference type="RefSeq" id="WP_066052626.1">
    <property type="nucleotide sequence ID" value="NZ_CP014223.1"/>
</dbReference>
<dbReference type="AlphaFoldDB" id="A0A0X8VAT6"/>
<reference evidence="5" key="2">
    <citation type="submission" date="2016-01" db="EMBL/GenBank/DDBJ databases">
        <authorList>
            <person name="Poehlein A."/>
            <person name="Schlien K."/>
            <person name="Gottschalk G."/>
            <person name="Buckel W."/>
            <person name="Daniel R."/>
        </authorList>
    </citation>
    <scope>NUCLEOTIDE SEQUENCE [LARGE SCALE GENOMIC DNA]</scope>
    <source>
        <strain evidence="5">X2</strain>
    </source>
</reference>
<feature type="transmembrane region" description="Helical" evidence="1">
    <location>
        <begin position="192"/>
        <end position="213"/>
    </location>
</feature>
<dbReference type="PANTHER" id="PTHR36435">
    <property type="entry name" value="SLR1288 PROTEIN"/>
    <property type="match status" value="1"/>
</dbReference>
<feature type="transmembrane region" description="Helical" evidence="1">
    <location>
        <begin position="34"/>
        <end position="57"/>
    </location>
</feature>
<feature type="transmembrane region" description="Helical" evidence="1">
    <location>
        <begin position="228"/>
        <end position="251"/>
    </location>
</feature>
<feature type="transmembrane region" description="Helical" evidence="1">
    <location>
        <begin position="170"/>
        <end position="185"/>
    </location>
</feature>
<feature type="transmembrane region" description="Helical" evidence="1">
    <location>
        <begin position="115"/>
        <end position="132"/>
    </location>
</feature>
<name>A0A0X8VAT6_ANAPI</name>
<dbReference type="InterPro" id="IPR003675">
    <property type="entry name" value="Rce1/LyrA-like_dom"/>
</dbReference>
<accession>A0A0X8VAT6</accession>
<organism evidence="4 6">
    <name type="scientific">Anaerotignum propionicum DSM 1682</name>
    <dbReference type="NCBI Taxonomy" id="991789"/>
    <lineage>
        <taxon>Bacteria</taxon>
        <taxon>Bacillati</taxon>
        <taxon>Bacillota</taxon>
        <taxon>Clostridia</taxon>
        <taxon>Lachnospirales</taxon>
        <taxon>Anaerotignaceae</taxon>
        <taxon>Anaerotignum</taxon>
    </lineage>
</organism>
<feature type="transmembrane region" description="Helical" evidence="1">
    <location>
        <begin position="271"/>
        <end position="291"/>
    </location>
</feature>
<feature type="transmembrane region" description="Helical" evidence="1">
    <location>
        <begin position="144"/>
        <end position="164"/>
    </location>
</feature>
<evidence type="ECO:0000313" key="3">
    <source>
        <dbReference type="EMBL" id="AMJ42197.1"/>
    </source>
</evidence>
<evidence type="ECO:0000313" key="4">
    <source>
        <dbReference type="EMBL" id="SHE53557.1"/>
    </source>
</evidence>
<keyword evidence="1" id="KW-0812">Transmembrane</keyword>
<dbReference type="Proteomes" id="UP000184204">
    <property type="component" value="Unassembled WGS sequence"/>
</dbReference>
<reference evidence="3 5" key="1">
    <citation type="journal article" date="2016" name="Genome Announc.">
        <title>Complete Genome Sequence of the Amino Acid-Fermenting Clostridium propionicum X2 (DSM 1682).</title>
        <authorList>
            <person name="Poehlein A."/>
            <person name="Schlien K."/>
            <person name="Chowdhury N.P."/>
            <person name="Gottschalk G."/>
            <person name="Buckel W."/>
            <person name="Daniel R."/>
        </authorList>
    </citation>
    <scope>NUCLEOTIDE SEQUENCE [LARGE SCALE GENOMIC DNA]</scope>
    <source>
        <strain evidence="3 5">X2</strain>
    </source>
</reference>
<feature type="transmembrane region" description="Helical" evidence="1">
    <location>
        <begin position="77"/>
        <end position="103"/>
    </location>
</feature>
<dbReference type="EMBL" id="FQUA01000003">
    <property type="protein sequence ID" value="SHE53557.1"/>
    <property type="molecule type" value="Genomic_DNA"/>
</dbReference>
<protein>
    <submittedName>
        <fullName evidence="3">CAAX amino terminal protease self-immunity</fullName>
    </submittedName>
</protein>
<keyword evidence="3" id="KW-0645">Protease</keyword>
<dbReference type="OrthoDB" id="2035856at2"/>
<gene>
    <name evidence="3" type="ORF">CPRO_26490</name>
    <name evidence="4" type="ORF">SAMN02745151_01014</name>
</gene>
<keyword evidence="1" id="KW-1133">Transmembrane helix</keyword>